<dbReference type="AlphaFoldDB" id="A0A3B0X6L7"/>
<organism evidence="1">
    <name type="scientific">hydrothermal vent metagenome</name>
    <dbReference type="NCBI Taxonomy" id="652676"/>
    <lineage>
        <taxon>unclassified sequences</taxon>
        <taxon>metagenomes</taxon>
        <taxon>ecological metagenomes</taxon>
    </lineage>
</organism>
<protein>
    <submittedName>
        <fullName evidence="1">Uncharacterized protein</fullName>
    </submittedName>
</protein>
<sequence>MIEFLGWLYADDYMLGYKKFILIQTKRTYLYSKLI</sequence>
<evidence type="ECO:0000313" key="1">
    <source>
        <dbReference type="EMBL" id="VAW63948.1"/>
    </source>
</evidence>
<dbReference type="EMBL" id="UOFH01000262">
    <property type="protein sequence ID" value="VAW63948.1"/>
    <property type="molecule type" value="Genomic_DNA"/>
</dbReference>
<gene>
    <name evidence="1" type="ORF">MNBD_GAMMA08-548</name>
</gene>
<name>A0A3B0X6L7_9ZZZZ</name>
<reference evidence="1" key="1">
    <citation type="submission" date="2018-06" db="EMBL/GenBank/DDBJ databases">
        <authorList>
            <person name="Zhirakovskaya E."/>
        </authorList>
    </citation>
    <scope>NUCLEOTIDE SEQUENCE</scope>
</reference>
<accession>A0A3B0X6L7</accession>
<proteinExistence type="predicted"/>